<evidence type="ECO:0000256" key="1">
    <source>
        <dbReference type="SAM" id="MobiDB-lite"/>
    </source>
</evidence>
<feature type="region of interest" description="Disordered" evidence="1">
    <location>
        <begin position="1"/>
        <end position="26"/>
    </location>
</feature>
<reference evidence="2" key="1">
    <citation type="submission" date="2014-09" db="EMBL/GenBank/DDBJ databases">
        <authorList>
            <person name="Magalhaes I.L.F."/>
            <person name="Oliveira U."/>
            <person name="Santos F.R."/>
            <person name="Vidigal T.H.D.A."/>
            <person name="Brescovit A.D."/>
            <person name="Santos A.J."/>
        </authorList>
    </citation>
    <scope>NUCLEOTIDE SEQUENCE</scope>
    <source>
        <tissue evidence="2">Shoot tissue taken approximately 20 cm above the soil surface</tissue>
    </source>
</reference>
<feature type="compositionally biased region" description="Basic and acidic residues" evidence="1">
    <location>
        <begin position="10"/>
        <end position="26"/>
    </location>
</feature>
<dbReference type="EMBL" id="GBRH01232201">
    <property type="protein sequence ID" value="JAD65694.1"/>
    <property type="molecule type" value="Transcribed_RNA"/>
</dbReference>
<proteinExistence type="predicted"/>
<reference evidence="2" key="2">
    <citation type="journal article" date="2015" name="Data Brief">
        <title>Shoot transcriptome of the giant reed, Arundo donax.</title>
        <authorList>
            <person name="Barrero R.A."/>
            <person name="Guerrero F.D."/>
            <person name="Moolhuijzen P."/>
            <person name="Goolsby J.A."/>
            <person name="Tidwell J."/>
            <person name="Bellgard S.E."/>
            <person name="Bellgard M.I."/>
        </authorList>
    </citation>
    <scope>NUCLEOTIDE SEQUENCE</scope>
    <source>
        <tissue evidence="2">Shoot tissue taken approximately 20 cm above the soil surface</tissue>
    </source>
</reference>
<accession>A0A0A9BP37</accession>
<protein>
    <submittedName>
        <fullName evidence="2">Uncharacterized protein</fullName>
    </submittedName>
</protein>
<name>A0A0A9BP37_ARUDO</name>
<organism evidence="2">
    <name type="scientific">Arundo donax</name>
    <name type="common">Giant reed</name>
    <name type="synonym">Donax arundinaceus</name>
    <dbReference type="NCBI Taxonomy" id="35708"/>
    <lineage>
        <taxon>Eukaryota</taxon>
        <taxon>Viridiplantae</taxon>
        <taxon>Streptophyta</taxon>
        <taxon>Embryophyta</taxon>
        <taxon>Tracheophyta</taxon>
        <taxon>Spermatophyta</taxon>
        <taxon>Magnoliopsida</taxon>
        <taxon>Liliopsida</taxon>
        <taxon>Poales</taxon>
        <taxon>Poaceae</taxon>
        <taxon>PACMAD clade</taxon>
        <taxon>Arundinoideae</taxon>
        <taxon>Arundineae</taxon>
        <taxon>Arundo</taxon>
    </lineage>
</organism>
<dbReference type="AlphaFoldDB" id="A0A0A9BP37"/>
<sequence>MRHLQPLKFQEQKRKDRKTIDIQNKRDEGENNLGLIIIKLRYLEMYISRTMTPQFPTPSHTARLPPCSTQLAEQSRRAWCESSMRAAPRPALPTCGASFAPAPLLGLQTPAR</sequence>
<evidence type="ECO:0000313" key="2">
    <source>
        <dbReference type="EMBL" id="JAD65694.1"/>
    </source>
</evidence>